<dbReference type="SUPFAM" id="SSF56801">
    <property type="entry name" value="Acetyl-CoA synthetase-like"/>
    <property type="match status" value="1"/>
</dbReference>
<dbReference type="InterPro" id="IPR025110">
    <property type="entry name" value="AMP-bd_C"/>
</dbReference>
<dbReference type="Gene3D" id="3.30.300.30">
    <property type="match status" value="1"/>
</dbReference>
<gene>
    <name evidence="3" type="ORF">GCM10022261_22690</name>
</gene>
<evidence type="ECO:0000259" key="1">
    <source>
        <dbReference type="Pfam" id="PF00501"/>
    </source>
</evidence>
<evidence type="ECO:0000313" key="4">
    <source>
        <dbReference type="Proteomes" id="UP001501586"/>
    </source>
</evidence>
<proteinExistence type="predicted"/>
<dbReference type="Gene3D" id="3.40.50.12780">
    <property type="entry name" value="N-terminal domain of ligase-like"/>
    <property type="match status" value="1"/>
</dbReference>
<dbReference type="InterPro" id="IPR020845">
    <property type="entry name" value="AMP-binding_CS"/>
</dbReference>
<organism evidence="3 4">
    <name type="scientific">Brevibacterium daeguense</name>
    <dbReference type="NCBI Taxonomy" id="909936"/>
    <lineage>
        <taxon>Bacteria</taxon>
        <taxon>Bacillati</taxon>
        <taxon>Actinomycetota</taxon>
        <taxon>Actinomycetes</taxon>
        <taxon>Micrococcales</taxon>
        <taxon>Brevibacteriaceae</taxon>
        <taxon>Brevibacterium</taxon>
    </lineage>
</organism>
<dbReference type="InterPro" id="IPR045851">
    <property type="entry name" value="AMP-bd_C_sf"/>
</dbReference>
<dbReference type="PANTHER" id="PTHR43767:SF1">
    <property type="entry name" value="NONRIBOSOMAL PEPTIDE SYNTHASE PES1 (EUROFUNG)-RELATED"/>
    <property type="match status" value="1"/>
</dbReference>
<dbReference type="InterPro" id="IPR050237">
    <property type="entry name" value="ATP-dep_AMP-bd_enzyme"/>
</dbReference>
<dbReference type="PANTHER" id="PTHR43767">
    <property type="entry name" value="LONG-CHAIN-FATTY-ACID--COA LIGASE"/>
    <property type="match status" value="1"/>
</dbReference>
<evidence type="ECO:0000313" key="3">
    <source>
        <dbReference type="EMBL" id="GAA4284738.1"/>
    </source>
</evidence>
<dbReference type="Pfam" id="PF13193">
    <property type="entry name" value="AMP-binding_C"/>
    <property type="match status" value="1"/>
</dbReference>
<feature type="domain" description="AMP-dependent synthetase/ligase" evidence="1">
    <location>
        <begin position="33"/>
        <end position="415"/>
    </location>
</feature>
<keyword evidence="4" id="KW-1185">Reference proteome</keyword>
<dbReference type="EMBL" id="BAABAZ010000006">
    <property type="protein sequence ID" value="GAA4284738.1"/>
    <property type="molecule type" value="Genomic_DNA"/>
</dbReference>
<evidence type="ECO:0000259" key="2">
    <source>
        <dbReference type="Pfam" id="PF13193"/>
    </source>
</evidence>
<dbReference type="Pfam" id="PF00501">
    <property type="entry name" value="AMP-binding"/>
    <property type="match status" value="1"/>
</dbReference>
<sequence>MEDSAHSTRTPMKPFGESIRSPFASVREMWRSAIEAAPDSPFIHSFERTLTFAEVDERADRLAAALHRSGIGPDDRVAVYAQNDPLFVIGLLATWRLGGIVVPVNPMNTARELRYHLADSEARALITIPGLYDTVARDALDGSAVQVTVVGEHQRWVQENSAIRIETVPVPTELPAGVITAEAAYSSPGELPAEPGSGAADTAVLTYTSGTTGRPKGAMNTHGNLVFNAESYIEITGLQTGQPILGIAPLFHITGMVGHIMLAVRAHCPIVLSHRFNAEVMLETIRRRKPVLAVGAITALMALADSPARRDGDFDSLESVFSGGAPIAPALGDRLERVLGAYVHNVYGMSETASPTHAVPRGERAPVDPASGALSIGKPIYNTTCRVVAETGEDCRPGEYGEILSRGPQITPGYWHNPEATAQAFVDGFLRTGDVGFVDEQGWYYLVDRKKDMINASGYKVWPREVEDVLYSHPAVSEAAVVGVADAYRGETVKAFVTLKTGAQATEDELRDYCKANRAAYKYPRQIEVLDELPKTATGKILRRVLRD</sequence>
<dbReference type="Proteomes" id="UP001501586">
    <property type="component" value="Unassembled WGS sequence"/>
</dbReference>
<name>A0ABP8ELD1_9MICO</name>
<dbReference type="InterPro" id="IPR000873">
    <property type="entry name" value="AMP-dep_synth/lig_dom"/>
</dbReference>
<reference evidence="4" key="1">
    <citation type="journal article" date="2019" name="Int. J. Syst. Evol. Microbiol.">
        <title>The Global Catalogue of Microorganisms (GCM) 10K type strain sequencing project: providing services to taxonomists for standard genome sequencing and annotation.</title>
        <authorList>
            <consortium name="The Broad Institute Genomics Platform"/>
            <consortium name="The Broad Institute Genome Sequencing Center for Infectious Disease"/>
            <person name="Wu L."/>
            <person name="Ma J."/>
        </authorList>
    </citation>
    <scope>NUCLEOTIDE SEQUENCE [LARGE SCALE GENOMIC DNA]</scope>
    <source>
        <strain evidence="4">JCM 17458</strain>
    </source>
</reference>
<dbReference type="PROSITE" id="PS00455">
    <property type="entry name" value="AMP_BINDING"/>
    <property type="match status" value="1"/>
</dbReference>
<accession>A0ABP8ELD1</accession>
<feature type="domain" description="AMP-binding enzyme C-terminal" evidence="2">
    <location>
        <begin position="465"/>
        <end position="540"/>
    </location>
</feature>
<comment type="caution">
    <text evidence="3">The sequence shown here is derived from an EMBL/GenBank/DDBJ whole genome shotgun (WGS) entry which is preliminary data.</text>
</comment>
<protein>
    <recommendedName>
        <fullName evidence="5">Long-chain acyl-CoA synthetase</fullName>
    </recommendedName>
</protein>
<dbReference type="InterPro" id="IPR042099">
    <property type="entry name" value="ANL_N_sf"/>
</dbReference>
<evidence type="ECO:0008006" key="5">
    <source>
        <dbReference type="Google" id="ProtNLM"/>
    </source>
</evidence>
<dbReference type="RefSeq" id="WP_236862721.1">
    <property type="nucleotide sequence ID" value="NZ_BAABAZ010000006.1"/>
</dbReference>